<gene>
    <name evidence="1" type="ORF">Plil01_001829600</name>
</gene>
<evidence type="ECO:0000313" key="2">
    <source>
        <dbReference type="Proteomes" id="UP001165083"/>
    </source>
</evidence>
<dbReference type="OrthoDB" id="125168at2759"/>
<dbReference type="AlphaFoldDB" id="A0A9W6YIU2"/>
<protein>
    <submittedName>
        <fullName evidence="1">Unnamed protein product</fullName>
    </submittedName>
</protein>
<evidence type="ECO:0000313" key="1">
    <source>
        <dbReference type="EMBL" id="GMF65669.1"/>
    </source>
</evidence>
<dbReference type="Proteomes" id="UP001165083">
    <property type="component" value="Unassembled WGS sequence"/>
</dbReference>
<dbReference type="EMBL" id="BSXW01012492">
    <property type="protein sequence ID" value="GMF65669.1"/>
    <property type="molecule type" value="Genomic_DNA"/>
</dbReference>
<name>A0A9W6YIU2_9STRA</name>
<sequence>MKEEIENWCAELHAPHDTFRLNKASDRVASSKTTMLTRSSEAAVCSVLNSEASKEFNPDERLSLTRAWIKSALSHPTSDLLEFWNKVHLEYSDIVPLSGTLRTAEELRVQWDTMLPSLVEFLTLFAKKWKQCQINLRYALARRKEAFRCAAIAYRVKKSTGFQDLATAWELANHEKWQDVMKILILQEEDVIQMLDGRPKQPNARGLKLTREIIDLNQEDRRGRQRRLSEDHKFTILPQTAVSEEIQLKQAVTSGIQLEVDIMTRSEDGLSAEAIEYLRLRRLQILQKLRGQVEQQLWR</sequence>
<reference evidence="1" key="1">
    <citation type="submission" date="2023-04" db="EMBL/GenBank/DDBJ databases">
        <title>Phytophthora lilii NBRC 32176.</title>
        <authorList>
            <person name="Ichikawa N."/>
            <person name="Sato H."/>
            <person name="Tonouchi N."/>
        </authorList>
    </citation>
    <scope>NUCLEOTIDE SEQUENCE</scope>
    <source>
        <strain evidence="1">NBRC 32176</strain>
    </source>
</reference>
<accession>A0A9W6YIU2</accession>
<keyword evidence="2" id="KW-1185">Reference proteome</keyword>
<organism evidence="1 2">
    <name type="scientific">Phytophthora lilii</name>
    <dbReference type="NCBI Taxonomy" id="2077276"/>
    <lineage>
        <taxon>Eukaryota</taxon>
        <taxon>Sar</taxon>
        <taxon>Stramenopiles</taxon>
        <taxon>Oomycota</taxon>
        <taxon>Peronosporomycetes</taxon>
        <taxon>Peronosporales</taxon>
        <taxon>Peronosporaceae</taxon>
        <taxon>Phytophthora</taxon>
    </lineage>
</organism>
<proteinExistence type="predicted"/>
<comment type="caution">
    <text evidence="1">The sequence shown here is derived from an EMBL/GenBank/DDBJ whole genome shotgun (WGS) entry which is preliminary data.</text>
</comment>